<accession>A0A9W9IQX2</accession>
<sequence length="322" mass="36730">MDKGSTIPRTSLRTKKGRTSKWSAHLSKFEEYLKDINGQALIEAYYGVRKYVEALFPDRPLHIDDYNLTSTDDLKLVSIPEEIEPEGSINLADELYELWSKDSLDPLMDCDQKISTPQTVTTPFDNFIVKHNNQEDRAIIITILAETWSYSLFIPLSSGMQDKKYSSVDEFNKDKDFRNLRDDYLDKNPGFLRDSDDRPTKLLAILAVIYTPNGISWSYKLFTKSTIGMVAASAREKGLDLSGWSKDVHLILACVNSPQVDQRFVITELQKERLTLGEPGHVFYFYSGADSRVLWEFGRSGKMVFHPSGTIKTMKLDDIAKI</sequence>
<proteinExistence type="predicted"/>
<reference evidence="1" key="1">
    <citation type="submission" date="2022-11" db="EMBL/GenBank/DDBJ databases">
        <authorList>
            <person name="Petersen C."/>
        </authorList>
    </citation>
    <scope>NUCLEOTIDE SEQUENCE</scope>
    <source>
        <strain evidence="1">IBT 21917</strain>
    </source>
</reference>
<keyword evidence="2" id="KW-1185">Reference proteome</keyword>
<evidence type="ECO:0000313" key="1">
    <source>
        <dbReference type="EMBL" id="KAJ5183080.1"/>
    </source>
</evidence>
<reference evidence="1" key="2">
    <citation type="journal article" date="2023" name="IMA Fungus">
        <title>Comparative genomic study of the Penicillium genus elucidates a diverse pangenome and 15 lateral gene transfer events.</title>
        <authorList>
            <person name="Petersen C."/>
            <person name="Sorensen T."/>
            <person name="Nielsen M.R."/>
            <person name="Sondergaard T.E."/>
            <person name="Sorensen J.L."/>
            <person name="Fitzpatrick D.A."/>
            <person name="Frisvad J.C."/>
            <person name="Nielsen K.L."/>
        </authorList>
    </citation>
    <scope>NUCLEOTIDE SEQUENCE</scope>
    <source>
        <strain evidence="1">IBT 21917</strain>
    </source>
</reference>
<dbReference type="Proteomes" id="UP001146351">
    <property type="component" value="Unassembled WGS sequence"/>
</dbReference>
<organism evidence="1 2">
    <name type="scientific">Penicillium capsulatum</name>
    <dbReference type="NCBI Taxonomy" id="69766"/>
    <lineage>
        <taxon>Eukaryota</taxon>
        <taxon>Fungi</taxon>
        <taxon>Dikarya</taxon>
        <taxon>Ascomycota</taxon>
        <taxon>Pezizomycotina</taxon>
        <taxon>Eurotiomycetes</taxon>
        <taxon>Eurotiomycetidae</taxon>
        <taxon>Eurotiales</taxon>
        <taxon>Aspergillaceae</taxon>
        <taxon>Penicillium</taxon>
    </lineage>
</organism>
<comment type="caution">
    <text evidence="1">The sequence shown here is derived from an EMBL/GenBank/DDBJ whole genome shotgun (WGS) entry which is preliminary data.</text>
</comment>
<protein>
    <submittedName>
        <fullName evidence="1">Uncharacterized protein</fullName>
    </submittedName>
</protein>
<gene>
    <name evidence="1" type="ORF">N7492_000696</name>
</gene>
<name>A0A9W9IQX2_9EURO</name>
<dbReference type="EMBL" id="JAPQKO010000001">
    <property type="protein sequence ID" value="KAJ5183080.1"/>
    <property type="molecule type" value="Genomic_DNA"/>
</dbReference>
<evidence type="ECO:0000313" key="2">
    <source>
        <dbReference type="Proteomes" id="UP001146351"/>
    </source>
</evidence>
<dbReference type="AlphaFoldDB" id="A0A9W9IQX2"/>